<dbReference type="Proteomes" id="UP000464751">
    <property type="component" value="Chromosome"/>
</dbReference>
<reference evidence="3 4" key="1">
    <citation type="submission" date="2020-02" db="EMBL/GenBank/DDBJ databases">
        <authorList>
            <person name="Li G."/>
        </authorList>
    </citation>
    <scope>NUCLEOTIDE SEQUENCE [LARGE SCALE GENOMIC DNA]</scope>
    <source>
        <strain evidence="3 4">DSM 102029</strain>
    </source>
</reference>
<evidence type="ECO:0000313" key="4">
    <source>
        <dbReference type="Proteomes" id="UP000464751"/>
    </source>
</evidence>
<dbReference type="KEGG" id="apra:G3A50_09080"/>
<keyword evidence="2" id="KW-0732">Signal</keyword>
<feature type="region of interest" description="Disordered" evidence="1">
    <location>
        <begin position="38"/>
        <end position="84"/>
    </location>
</feature>
<evidence type="ECO:0000313" key="3">
    <source>
        <dbReference type="EMBL" id="QIB33842.1"/>
    </source>
</evidence>
<proteinExistence type="predicted"/>
<gene>
    <name evidence="3" type="ORF">G3A50_09080</name>
</gene>
<keyword evidence="4" id="KW-1185">Reference proteome</keyword>
<feature type="compositionally biased region" description="Low complexity" evidence="1">
    <location>
        <begin position="38"/>
        <end position="65"/>
    </location>
</feature>
<dbReference type="EMBL" id="CP048630">
    <property type="protein sequence ID" value="QIB33842.1"/>
    <property type="molecule type" value="Genomic_DNA"/>
</dbReference>
<evidence type="ECO:0000256" key="2">
    <source>
        <dbReference type="SAM" id="SignalP"/>
    </source>
</evidence>
<organism evidence="3 4">
    <name type="scientific">Ancylobacter pratisalsi</name>
    <dbReference type="NCBI Taxonomy" id="1745854"/>
    <lineage>
        <taxon>Bacteria</taxon>
        <taxon>Pseudomonadati</taxon>
        <taxon>Pseudomonadota</taxon>
        <taxon>Alphaproteobacteria</taxon>
        <taxon>Hyphomicrobiales</taxon>
        <taxon>Xanthobacteraceae</taxon>
        <taxon>Ancylobacter</taxon>
    </lineage>
</organism>
<dbReference type="AlphaFoldDB" id="A0A6P1YL86"/>
<feature type="chain" id="PRO_5026726572" description="DUF4412 domain-containing protein" evidence="2">
    <location>
        <begin position="32"/>
        <end position="247"/>
    </location>
</feature>
<name>A0A6P1YL86_9HYPH</name>
<accession>A0A6P1YL86</accession>
<feature type="signal peptide" evidence="2">
    <location>
        <begin position="1"/>
        <end position="31"/>
    </location>
</feature>
<dbReference type="RefSeq" id="WP_163074937.1">
    <property type="nucleotide sequence ID" value="NZ_CP048630.1"/>
</dbReference>
<evidence type="ECO:0000256" key="1">
    <source>
        <dbReference type="SAM" id="MobiDB-lite"/>
    </source>
</evidence>
<sequence length="247" mass="25747">MMIHADLSRALARGAAGVTMGLALCVAAPLAAPAQPAAAPQAAPRESAPQNAVPSASPVSPTAPAEPHADDRPPTPMADFAVRGTVRPEGEAAFSYRDGRMRVEIFDGPNTVMVGLIDPKTRKLVVLPNLTGMEGLAIEMDLPPEFGFAAMPAGSHRVGLDSVGTEPCEVWRGIDAETSTPVESCITLDGIPLRVRATARGGVDVSFEATMLERAPQDPAAFELPAGTKVRRIPRSLQNMVPGGFAP</sequence>
<protein>
    <recommendedName>
        <fullName evidence="5">DUF4412 domain-containing protein</fullName>
    </recommendedName>
</protein>
<evidence type="ECO:0008006" key="5">
    <source>
        <dbReference type="Google" id="ProtNLM"/>
    </source>
</evidence>